<dbReference type="InParanoid" id="A0A2R5GQN2"/>
<organism evidence="2 3">
    <name type="scientific">Hondaea fermentalgiana</name>
    <dbReference type="NCBI Taxonomy" id="2315210"/>
    <lineage>
        <taxon>Eukaryota</taxon>
        <taxon>Sar</taxon>
        <taxon>Stramenopiles</taxon>
        <taxon>Bigyra</taxon>
        <taxon>Labyrinthulomycetes</taxon>
        <taxon>Thraustochytrida</taxon>
        <taxon>Thraustochytriidae</taxon>
        <taxon>Hondaea</taxon>
    </lineage>
</organism>
<evidence type="ECO:0000256" key="1">
    <source>
        <dbReference type="SAM" id="MobiDB-lite"/>
    </source>
</evidence>
<name>A0A2R5GQN2_9STRA</name>
<dbReference type="AlphaFoldDB" id="A0A2R5GQN2"/>
<sequence length="188" mass="20932">MMPGQGQYPVYAHPGSMPQQQQKTAPPAKKRDSKRRERKYEREKRRRDVVAQQFTEICSLLGIEVGAADRTYVLNELLLALKKKNDAQAAAVPQQMLKDMDINRDTYAADPSVYPDHGTPPQRRRASSIGALAAASGSPAIISPLRQESPLVLSEALSSDTTTFTDHLDYFEEQLGLGMNDQVFDELN</sequence>
<accession>A0A2R5GQN2</accession>
<feature type="compositionally biased region" description="Basic and acidic residues" evidence="1">
    <location>
        <begin position="34"/>
        <end position="48"/>
    </location>
</feature>
<dbReference type="Proteomes" id="UP000241890">
    <property type="component" value="Unassembled WGS sequence"/>
</dbReference>
<feature type="region of interest" description="Disordered" evidence="1">
    <location>
        <begin position="1"/>
        <end position="48"/>
    </location>
</feature>
<keyword evidence="3" id="KW-1185">Reference proteome</keyword>
<feature type="compositionally biased region" description="Low complexity" evidence="1">
    <location>
        <begin position="18"/>
        <end position="27"/>
    </location>
</feature>
<gene>
    <name evidence="2" type="ORF">FCC1311_091412</name>
</gene>
<evidence type="ECO:0000313" key="3">
    <source>
        <dbReference type="Proteomes" id="UP000241890"/>
    </source>
</evidence>
<comment type="caution">
    <text evidence="2">The sequence shown here is derived from an EMBL/GenBank/DDBJ whole genome shotgun (WGS) entry which is preliminary data.</text>
</comment>
<dbReference type="EMBL" id="BEYU01000135">
    <property type="protein sequence ID" value="GBG32915.1"/>
    <property type="molecule type" value="Genomic_DNA"/>
</dbReference>
<reference evidence="2 3" key="1">
    <citation type="submission" date="2017-12" db="EMBL/GenBank/DDBJ databases">
        <title>Sequencing, de novo assembly and annotation of complete genome of a new Thraustochytrid species, strain FCC1311.</title>
        <authorList>
            <person name="Sedici K."/>
            <person name="Godart F."/>
            <person name="Aiese Cigliano R."/>
            <person name="Sanseverino W."/>
            <person name="Barakat M."/>
            <person name="Ortet P."/>
            <person name="Marechal E."/>
            <person name="Cagnac O."/>
            <person name="Amato A."/>
        </authorList>
    </citation>
    <scope>NUCLEOTIDE SEQUENCE [LARGE SCALE GENOMIC DNA]</scope>
</reference>
<protein>
    <submittedName>
        <fullName evidence="2">Uncharacterized protein</fullName>
    </submittedName>
</protein>
<evidence type="ECO:0000313" key="2">
    <source>
        <dbReference type="EMBL" id="GBG32915.1"/>
    </source>
</evidence>
<proteinExistence type="predicted"/>